<dbReference type="Gene3D" id="3.40.800.10">
    <property type="entry name" value="Ureohydrolase domain"/>
    <property type="match status" value="1"/>
</dbReference>
<dbReference type="GO" id="GO:0005634">
    <property type="term" value="C:nucleus"/>
    <property type="evidence" value="ECO:0007669"/>
    <property type="project" value="TreeGrafter"/>
</dbReference>
<keyword evidence="1" id="KW-0479">Metal-binding</keyword>
<evidence type="ECO:0000256" key="2">
    <source>
        <dbReference type="ARBA" id="ARBA00022801"/>
    </source>
</evidence>
<dbReference type="InterPro" id="IPR023696">
    <property type="entry name" value="Ureohydrolase_dom_sf"/>
</dbReference>
<accession>A0AAV5S2M6</accession>
<dbReference type="GO" id="GO:0005829">
    <property type="term" value="C:cytosol"/>
    <property type="evidence" value="ECO:0007669"/>
    <property type="project" value="TreeGrafter"/>
</dbReference>
<dbReference type="PANTHER" id="PTHR43782:SF3">
    <property type="entry name" value="ARGINASE"/>
    <property type="match status" value="1"/>
</dbReference>
<organism evidence="5 6">
    <name type="scientific">Maudiozyma humilis</name>
    <name type="common">Sour dough yeast</name>
    <name type="synonym">Kazachstania humilis</name>
    <dbReference type="NCBI Taxonomy" id="51915"/>
    <lineage>
        <taxon>Eukaryota</taxon>
        <taxon>Fungi</taxon>
        <taxon>Dikarya</taxon>
        <taxon>Ascomycota</taxon>
        <taxon>Saccharomycotina</taxon>
        <taxon>Saccharomycetes</taxon>
        <taxon>Saccharomycetales</taxon>
        <taxon>Saccharomycetaceae</taxon>
        <taxon>Maudiozyma</taxon>
    </lineage>
</organism>
<evidence type="ECO:0000256" key="1">
    <source>
        <dbReference type="ARBA" id="ARBA00022723"/>
    </source>
</evidence>
<dbReference type="SUPFAM" id="SSF52768">
    <property type="entry name" value="Arginase/deacetylase"/>
    <property type="match status" value="1"/>
</dbReference>
<dbReference type="GO" id="GO:0004053">
    <property type="term" value="F:arginase activity"/>
    <property type="evidence" value="ECO:0007669"/>
    <property type="project" value="TreeGrafter"/>
</dbReference>
<dbReference type="InterPro" id="IPR006035">
    <property type="entry name" value="Ureohydrolase"/>
</dbReference>
<dbReference type="EMBL" id="BTGD01000018">
    <property type="protein sequence ID" value="GMM57976.1"/>
    <property type="molecule type" value="Genomic_DNA"/>
</dbReference>
<dbReference type="Proteomes" id="UP001377567">
    <property type="component" value="Unassembled WGS sequence"/>
</dbReference>
<evidence type="ECO:0000256" key="3">
    <source>
        <dbReference type="ARBA" id="ARBA00023211"/>
    </source>
</evidence>
<gene>
    <name evidence="5" type="ORF">DAKH74_045920</name>
</gene>
<dbReference type="GO" id="GO:0030145">
    <property type="term" value="F:manganese ion binding"/>
    <property type="evidence" value="ECO:0007669"/>
    <property type="project" value="TreeGrafter"/>
</dbReference>
<dbReference type="PROSITE" id="PS51409">
    <property type="entry name" value="ARGINASE_2"/>
    <property type="match status" value="1"/>
</dbReference>
<evidence type="ECO:0008006" key="7">
    <source>
        <dbReference type="Google" id="ProtNLM"/>
    </source>
</evidence>
<dbReference type="AlphaFoldDB" id="A0AAV5S2M6"/>
<keyword evidence="2" id="KW-0378">Hydrolase</keyword>
<evidence type="ECO:0000256" key="4">
    <source>
        <dbReference type="PROSITE-ProRule" id="PRU00742"/>
    </source>
</evidence>
<reference evidence="5 6" key="1">
    <citation type="journal article" date="2023" name="Elife">
        <title>Identification of key yeast species and microbe-microbe interactions impacting larval growth of Drosophila in the wild.</title>
        <authorList>
            <person name="Mure A."/>
            <person name="Sugiura Y."/>
            <person name="Maeda R."/>
            <person name="Honda K."/>
            <person name="Sakurai N."/>
            <person name="Takahashi Y."/>
            <person name="Watada M."/>
            <person name="Katoh T."/>
            <person name="Gotoh A."/>
            <person name="Gotoh Y."/>
            <person name="Taniguchi I."/>
            <person name="Nakamura K."/>
            <person name="Hayashi T."/>
            <person name="Katayama T."/>
            <person name="Uemura T."/>
            <person name="Hattori Y."/>
        </authorList>
    </citation>
    <scope>NUCLEOTIDE SEQUENCE [LARGE SCALE GENOMIC DNA]</scope>
    <source>
        <strain evidence="5 6">KH-74</strain>
    </source>
</reference>
<name>A0AAV5S2M6_MAUHU</name>
<dbReference type="PANTHER" id="PTHR43782">
    <property type="entry name" value="ARGINASE"/>
    <property type="match status" value="1"/>
</dbReference>
<keyword evidence="3" id="KW-0464">Manganese</keyword>
<keyword evidence="6" id="KW-1185">Reference proteome</keyword>
<dbReference type="Pfam" id="PF00491">
    <property type="entry name" value="Arginase"/>
    <property type="match status" value="1"/>
</dbReference>
<protein>
    <recommendedName>
        <fullName evidence="7">Arginase</fullName>
    </recommendedName>
</protein>
<evidence type="ECO:0000313" key="5">
    <source>
        <dbReference type="EMBL" id="GMM57976.1"/>
    </source>
</evidence>
<dbReference type="CDD" id="cd09999">
    <property type="entry name" value="Arginase-like_1"/>
    <property type="match status" value="1"/>
</dbReference>
<dbReference type="PRINTS" id="PR00116">
    <property type="entry name" value="ARGINASE"/>
</dbReference>
<comment type="similarity">
    <text evidence="4">Belongs to the arginase family.</text>
</comment>
<sequence>MTLRLIYPDWQAGGLPCYRLGAQLLEFLAPPSAGPTEHITTAPIDPTAPDSLASQDGVVAKPAVLADLAQASKTIAKHAPDRIVTLGGDCLVSLPSFTYLANRYGAGFGVLWVDAHPDVSRPETYDHAHAYPVALLLREGSEEFVKHSPTTAVTSSHVLFAGMHSPLPHEQEFIDRHGIATVSPAQVQLGGQEVRDWIRREGITHLAVHIDLDVLDEARFHSLYFSRPDAASDAFDGIARGKLSLMDVAGLLRIADEETDVVGVSVAEYLPWDALNLQRFLASLPLLGQEKPRKST</sequence>
<proteinExistence type="inferred from homology"/>
<comment type="caution">
    <text evidence="5">The sequence shown here is derived from an EMBL/GenBank/DDBJ whole genome shotgun (WGS) entry which is preliminary data.</text>
</comment>
<evidence type="ECO:0000313" key="6">
    <source>
        <dbReference type="Proteomes" id="UP001377567"/>
    </source>
</evidence>